<feature type="signal peptide" evidence="2">
    <location>
        <begin position="1"/>
        <end position="31"/>
    </location>
</feature>
<evidence type="ECO:0000259" key="4">
    <source>
        <dbReference type="Pfam" id="PF16655"/>
    </source>
</evidence>
<evidence type="ECO:0000256" key="1">
    <source>
        <dbReference type="SAM" id="MobiDB-lite"/>
    </source>
</evidence>
<feature type="domain" description="Phospholipase D N-terminal" evidence="4">
    <location>
        <begin position="43"/>
        <end position="132"/>
    </location>
</feature>
<dbReference type="PANTHER" id="PTHR43606">
    <property type="entry name" value="PHOSPHATASE, PUTATIVE (AFU_ORTHOLOGUE AFUA_6G08710)-RELATED"/>
    <property type="match status" value="1"/>
</dbReference>
<name>A0ABT3TKV9_9GAMM</name>
<dbReference type="PROSITE" id="PS51318">
    <property type="entry name" value="TAT"/>
    <property type="match status" value="1"/>
</dbReference>
<protein>
    <recommendedName>
        <fullName evidence="7">Alkaline phosphatase</fullName>
    </recommendedName>
</protein>
<dbReference type="Gene3D" id="3.60.21.70">
    <property type="entry name" value="PhoD-like phosphatase"/>
    <property type="match status" value="1"/>
</dbReference>
<dbReference type="InterPro" id="IPR029052">
    <property type="entry name" value="Metallo-depent_PP-like"/>
</dbReference>
<feature type="chain" id="PRO_5045327792" description="Alkaline phosphatase" evidence="2">
    <location>
        <begin position="32"/>
        <end position="646"/>
    </location>
</feature>
<dbReference type="InterPro" id="IPR032093">
    <property type="entry name" value="PhoD_N"/>
</dbReference>
<keyword evidence="2" id="KW-0732">Signal</keyword>
<organism evidence="5 6">
    <name type="scientific">Candidatus Litorirhabdus singularis</name>
    <dbReference type="NCBI Taxonomy" id="2518993"/>
    <lineage>
        <taxon>Bacteria</taxon>
        <taxon>Pseudomonadati</taxon>
        <taxon>Pseudomonadota</taxon>
        <taxon>Gammaproteobacteria</taxon>
        <taxon>Cellvibrionales</taxon>
        <taxon>Halieaceae</taxon>
        <taxon>Candidatus Litorirhabdus</taxon>
    </lineage>
</organism>
<evidence type="ECO:0000313" key="6">
    <source>
        <dbReference type="Proteomes" id="UP001143362"/>
    </source>
</evidence>
<evidence type="ECO:0000256" key="2">
    <source>
        <dbReference type="SAM" id="SignalP"/>
    </source>
</evidence>
<dbReference type="InterPro" id="IPR006311">
    <property type="entry name" value="TAT_signal"/>
</dbReference>
<feature type="region of interest" description="Disordered" evidence="1">
    <location>
        <begin position="621"/>
        <end position="646"/>
    </location>
</feature>
<dbReference type="InterPro" id="IPR038607">
    <property type="entry name" value="PhoD-like_sf"/>
</dbReference>
<keyword evidence="6" id="KW-1185">Reference proteome</keyword>
<dbReference type="InterPro" id="IPR052900">
    <property type="entry name" value="Phospholipid_Metab_Enz"/>
</dbReference>
<dbReference type="InterPro" id="IPR018946">
    <property type="entry name" value="PhoD-like_MPP"/>
</dbReference>
<dbReference type="Gene3D" id="2.60.40.380">
    <property type="entry name" value="Purple acid phosphatase-like, N-terminal"/>
    <property type="match status" value="1"/>
</dbReference>
<evidence type="ECO:0000259" key="3">
    <source>
        <dbReference type="Pfam" id="PF09423"/>
    </source>
</evidence>
<sequence>MSMTLRRRSFLQLAGTCLVTATAPFSATLIAAVPSTTRISFPQGVASGDPTDSSVILWTRAEPLQAGNVELVLQVSLNDDFESVVAEQTLIALQTEDYTVRAHVKGLNAGQHYFYRFVAKAGGESRRGRTMTAPSADSEQPVNLAFASCQNFELGYFGAWRRMVTEDSARPADEQIQFVLHLGDFVYERYQNQVVEGDRVIRDFPAYPDGSKAETGSRTWARTLADYRHLYKTYLSDPDLQDARARWPFICTWDDHEFTNNSFQHFSTYDDVIKPELQRKQDANKAWFEFIPAHVEDDTDNLQIYRDLRWGMLDLFLTDLRSYRSAPPVPSGLIEELGLAAIPLELIDICDAGRNYNGGQAPELLPFGDGTTANPALAREPASLFGTTQKQWFRDKLGSSDAHWKVWGNSLPALPMRLDLSSIPLQGLDDSALSQDSWSGFPGEYRELMQFLESEQIGPLVSLSGDHHCQSAGTLVLDQSEPDSPPVAVDFNVTGISSTPMHTYVWHSASGGSSPTFMDMVKCELEGKPVNTFNMTMTQGSLAAIAYANSGWETLSDWLGPNHANPGLSYIDSDSNGYGLASFSLQQCSVQLVTIVPPTQPTGPDGSAIQHVANFSLPHWSKNQRPQLQGPEFSGKPPFPWDKNQS</sequence>
<dbReference type="Proteomes" id="UP001143362">
    <property type="component" value="Unassembled WGS sequence"/>
</dbReference>
<evidence type="ECO:0000313" key="5">
    <source>
        <dbReference type="EMBL" id="MCX2981977.1"/>
    </source>
</evidence>
<gene>
    <name evidence="5" type="ORF">EYC98_14030</name>
</gene>
<accession>A0ABT3TKV9</accession>
<dbReference type="CDD" id="cd07389">
    <property type="entry name" value="MPP_PhoD"/>
    <property type="match status" value="1"/>
</dbReference>
<evidence type="ECO:0008006" key="7">
    <source>
        <dbReference type="Google" id="ProtNLM"/>
    </source>
</evidence>
<dbReference type="PANTHER" id="PTHR43606:SF2">
    <property type="entry name" value="ALKALINE PHOSPHATASE FAMILY PROTEIN (AFU_ORTHOLOGUE AFUA_5G03860)"/>
    <property type="match status" value="1"/>
</dbReference>
<dbReference type="Pfam" id="PF09423">
    <property type="entry name" value="PhoD"/>
    <property type="match status" value="1"/>
</dbReference>
<dbReference type="EMBL" id="SHNN01000002">
    <property type="protein sequence ID" value="MCX2981977.1"/>
    <property type="molecule type" value="Genomic_DNA"/>
</dbReference>
<proteinExistence type="predicted"/>
<comment type="caution">
    <text evidence="5">The sequence shown here is derived from an EMBL/GenBank/DDBJ whole genome shotgun (WGS) entry which is preliminary data.</text>
</comment>
<feature type="domain" description="PhoD-like phosphatase metallophosphatase" evidence="3">
    <location>
        <begin position="144"/>
        <end position="506"/>
    </location>
</feature>
<dbReference type="Pfam" id="PF16655">
    <property type="entry name" value="PhoD_N"/>
    <property type="match status" value="1"/>
</dbReference>
<dbReference type="SUPFAM" id="SSF56300">
    <property type="entry name" value="Metallo-dependent phosphatases"/>
    <property type="match status" value="1"/>
</dbReference>
<reference evidence="5" key="1">
    <citation type="submission" date="2019-02" db="EMBL/GenBank/DDBJ databases">
        <authorList>
            <person name="Li S.-H."/>
        </authorList>
    </citation>
    <scope>NUCLEOTIDE SEQUENCE</scope>
    <source>
        <strain evidence="5">IMCC14734</strain>
    </source>
</reference>